<evidence type="ECO:0000256" key="3">
    <source>
        <dbReference type="ARBA" id="ARBA00022475"/>
    </source>
</evidence>
<feature type="transmembrane region" description="Helical" evidence="7">
    <location>
        <begin position="12"/>
        <end position="36"/>
    </location>
</feature>
<dbReference type="PROSITE" id="PS50850">
    <property type="entry name" value="MFS"/>
    <property type="match status" value="1"/>
</dbReference>
<feature type="transmembrane region" description="Helical" evidence="7">
    <location>
        <begin position="48"/>
        <end position="67"/>
    </location>
</feature>
<evidence type="ECO:0000256" key="4">
    <source>
        <dbReference type="ARBA" id="ARBA00022692"/>
    </source>
</evidence>
<evidence type="ECO:0000256" key="5">
    <source>
        <dbReference type="ARBA" id="ARBA00022989"/>
    </source>
</evidence>
<reference evidence="9 10" key="1">
    <citation type="submission" date="2019-11" db="EMBL/GenBank/DDBJ databases">
        <authorList>
            <person name="Li J."/>
        </authorList>
    </citation>
    <scope>NUCLEOTIDE SEQUENCE [LARGE SCALE GENOMIC DNA]</scope>
    <source>
        <strain evidence="9 10">MF47</strain>
    </source>
</reference>
<evidence type="ECO:0000313" key="10">
    <source>
        <dbReference type="Proteomes" id="UP000392064"/>
    </source>
</evidence>
<dbReference type="GO" id="GO:0005886">
    <property type="term" value="C:plasma membrane"/>
    <property type="evidence" value="ECO:0007669"/>
    <property type="project" value="UniProtKB-SubCell"/>
</dbReference>
<feature type="transmembrane region" description="Helical" evidence="7">
    <location>
        <begin position="136"/>
        <end position="154"/>
    </location>
</feature>
<evidence type="ECO:0000256" key="1">
    <source>
        <dbReference type="ARBA" id="ARBA00004651"/>
    </source>
</evidence>
<name>A0A5Q2MA91_9ACTN</name>
<organism evidence="9 10">
    <name type="scientific">Aeromicrobium yanjiei</name>
    <dbReference type="NCBI Taxonomy" id="2662028"/>
    <lineage>
        <taxon>Bacteria</taxon>
        <taxon>Bacillati</taxon>
        <taxon>Actinomycetota</taxon>
        <taxon>Actinomycetes</taxon>
        <taxon>Propionibacteriales</taxon>
        <taxon>Nocardioidaceae</taxon>
        <taxon>Aeromicrobium</taxon>
    </lineage>
</organism>
<feature type="transmembrane region" description="Helical" evidence="7">
    <location>
        <begin position="270"/>
        <end position="289"/>
    </location>
</feature>
<feature type="transmembrane region" description="Helical" evidence="7">
    <location>
        <begin position="367"/>
        <end position="389"/>
    </location>
</feature>
<dbReference type="PRINTS" id="PR01035">
    <property type="entry name" value="TCRTETA"/>
</dbReference>
<evidence type="ECO:0000256" key="7">
    <source>
        <dbReference type="SAM" id="Phobius"/>
    </source>
</evidence>
<keyword evidence="6 7" id="KW-0472">Membrane</keyword>
<keyword evidence="3" id="KW-1003">Cell membrane</keyword>
<dbReference type="GO" id="GO:0022857">
    <property type="term" value="F:transmembrane transporter activity"/>
    <property type="evidence" value="ECO:0007669"/>
    <property type="project" value="InterPro"/>
</dbReference>
<feature type="transmembrane region" description="Helical" evidence="7">
    <location>
        <begin position="79"/>
        <end position="98"/>
    </location>
</feature>
<keyword evidence="4 7" id="KW-0812">Transmembrane</keyword>
<dbReference type="CDD" id="cd17504">
    <property type="entry name" value="MFS_MMR_MDR_like"/>
    <property type="match status" value="1"/>
</dbReference>
<feature type="transmembrane region" description="Helical" evidence="7">
    <location>
        <begin position="309"/>
        <end position="329"/>
    </location>
</feature>
<dbReference type="InterPro" id="IPR001958">
    <property type="entry name" value="Tet-R_TetA/multi-R_MdtG-like"/>
</dbReference>
<feature type="transmembrane region" description="Helical" evidence="7">
    <location>
        <begin position="401"/>
        <end position="424"/>
    </location>
</feature>
<gene>
    <name evidence="9" type="ORF">GEV26_00750</name>
</gene>
<dbReference type="Pfam" id="PF07690">
    <property type="entry name" value="MFS_1"/>
    <property type="match status" value="1"/>
</dbReference>
<dbReference type="AlphaFoldDB" id="A0A5Q2MA91"/>
<accession>A0A5Q2MA91</accession>
<dbReference type="InterPro" id="IPR020846">
    <property type="entry name" value="MFS_dom"/>
</dbReference>
<dbReference type="KEGG" id="aef:GEV26_00750"/>
<dbReference type="SUPFAM" id="SSF103473">
    <property type="entry name" value="MFS general substrate transporter"/>
    <property type="match status" value="2"/>
</dbReference>
<evidence type="ECO:0000256" key="2">
    <source>
        <dbReference type="ARBA" id="ARBA00022448"/>
    </source>
</evidence>
<dbReference type="Gene3D" id="1.20.1720.10">
    <property type="entry name" value="Multidrug resistance protein D"/>
    <property type="match status" value="1"/>
</dbReference>
<proteinExistence type="predicted"/>
<keyword evidence="10" id="KW-1185">Reference proteome</keyword>
<evidence type="ECO:0000256" key="6">
    <source>
        <dbReference type="ARBA" id="ARBA00023136"/>
    </source>
</evidence>
<feature type="domain" description="Major facilitator superfamily (MFS) profile" evidence="8">
    <location>
        <begin position="13"/>
        <end position="460"/>
    </location>
</feature>
<evidence type="ECO:0000259" key="8">
    <source>
        <dbReference type="PROSITE" id="PS50850"/>
    </source>
</evidence>
<protein>
    <submittedName>
        <fullName evidence="9">MFS transporter</fullName>
    </submittedName>
</protein>
<sequence>MPTSTRRTHYWVTFAVLAVSVASYTLMQSLTVPVLSEIEAEFDTNQNTVTWVLTAYLLSASVFTPIMGRLGDAYGKQRMLVVSLAALALGSLAAALAPTIGLLILARVIQGVGGGVLPLAFGIIRDEFPIEKIGGAVSIVSSLLAVGFGAGIVLAGPLTSTLGFRWLFWLPFIVTAVAAVVAVLVVPESPVRTPGRIAVLPAVLLSGWLIALLLGLSQAPDWGWGSPKVIGLLVLAVVLLAAWIRVELVVEVPLIDMKMMRLPGVWTTNLVALLLGVGMYASFGFIPQFNQTPSESGYGFGSSITESGMILLPSAIMTFLTGLVAAPIARRIGPKTVVVIGSVLGAVGMFQLAAFHDEKWQVALANGITGTGIGLAFACLAGLIVAAVTPQQTGVASGMNANIRTIGGSIGTAVMASIVTAHVLPSGFPKEIGYTAGFLVLGGALLAAAIAGLVIPSVSEKKIAKKLDQERNDRDLSIMGA</sequence>
<dbReference type="InterPro" id="IPR036259">
    <property type="entry name" value="MFS_trans_sf"/>
</dbReference>
<keyword evidence="5 7" id="KW-1133">Transmembrane helix</keyword>
<dbReference type="PANTHER" id="PTHR42718">
    <property type="entry name" value="MAJOR FACILITATOR SUPERFAMILY MULTIDRUG TRANSPORTER MFSC"/>
    <property type="match status" value="1"/>
</dbReference>
<dbReference type="EMBL" id="CP045737">
    <property type="protein sequence ID" value="QGG40024.1"/>
    <property type="molecule type" value="Genomic_DNA"/>
</dbReference>
<dbReference type="InterPro" id="IPR011701">
    <property type="entry name" value="MFS"/>
</dbReference>
<dbReference type="RefSeq" id="WP_153651297.1">
    <property type="nucleotide sequence ID" value="NZ_CP045737.1"/>
</dbReference>
<feature type="transmembrane region" description="Helical" evidence="7">
    <location>
        <begin position="198"/>
        <end position="217"/>
    </location>
</feature>
<feature type="transmembrane region" description="Helical" evidence="7">
    <location>
        <begin position="166"/>
        <end position="186"/>
    </location>
</feature>
<dbReference type="Gene3D" id="1.20.1250.20">
    <property type="entry name" value="MFS general substrate transporter like domains"/>
    <property type="match status" value="1"/>
</dbReference>
<feature type="transmembrane region" description="Helical" evidence="7">
    <location>
        <begin position="104"/>
        <end position="124"/>
    </location>
</feature>
<dbReference type="Proteomes" id="UP000392064">
    <property type="component" value="Chromosome"/>
</dbReference>
<evidence type="ECO:0000313" key="9">
    <source>
        <dbReference type="EMBL" id="QGG40024.1"/>
    </source>
</evidence>
<dbReference type="PANTHER" id="PTHR42718:SF46">
    <property type="entry name" value="BLR6921 PROTEIN"/>
    <property type="match status" value="1"/>
</dbReference>
<feature type="transmembrane region" description="Helical" evidence="7">
    <location>
        <begin position="336"/>
        <end position="355"/>
    </location>
</feature>
<comment type="subcellular location">
    <subcellularLocation>
        <location evidence="1">Cell membrane</location>
        <topology evidence="1">Multi-pass membrane protein</topology>
    </subcellularLocation>
</comment>
<feature type="transmembrane region" description="Helical" evidence="7">
    <location>
        <begin position="436"/>
        <end position="456"/>
    </location>
</feature>
<feature type="transmembrane region" description="Helical" evidence="7">
    <location>
        <begin position="229"/>
        <end position="250"/>
    </location>
</feature>
<keyword evidence="2" id="KW-0813">Transport</keyword>